<evidence type="ECO:0000256" key="1">
    <source>
        <dbReference type="SAM" id="MobiDB-lite"/>
    </source>
</evidence>
<protein>
    <submittedName>
        <fullName evidence="2">Uncharacterized protein</fullName>
    </submittedName>
</protein>
<dbReference type="AlphaFoldDB" id="A0ABD3WR83"/>
<proteinExistence type="predicted"/>
<feature type="region of interest" description="Disordered" evidence="1">
    <location>
        <begin position="41"/>
        <end position="83"/>
    </location>
</feature>
<gene>
    <name evidence="2" type="ORF">ACJMK2_037947</name>
</gene>
<name>A0ABD3WR83_SINWO</name>
<comment type="caution">
    <text evidence="2">The sequence shown here is derived from an EMBL/GenBank/DDBJ whole genome shotgun (WGS) entry which is preliminary data.</text>
</comment>
<accession>A0ABD3WR83</accession>
<organism evidence="2 3">
    <name type="scientific">Sinanodonta woodiana</name>
    <name type="common">Chinese pond mussel</name>
    <name type="synonym">Anodonta woodiana</name>
    <dbReference type="NCBI Taxonomy" id="1069815"/>
    <lineage>
        <taxon>Eukaryota</taxon>
        <taxon>Metazoa</taxon>
        <taxon>Spiralia</taxon>
        <taxon>Lophotrochozoa</taxon>
        <taxon>Mollusca</taxon>
        <taxon>Bivalvia</taxon>
        <taxon>Autobranchia</taxon>
        <taxon>Heteroconchia</taxon>
        <taxon>Palaeoheterodonta</taxon>
        <taxon>Unionida</taxon>
        <taxon>Unionoidea</taxon>
        <taxon>Unionidae</taxon>
        <taxon>Unioninae</taxon>
        <taxon>Sinanodonta</taxon>
    </lineage>
</organism>
<evidence type="ECO:0000313" key="2">
    <source>
        <dbReference type="EMBL" id="KAL3875005.1"/>
    </source>
</evidence>
<feature type="compositionally biased region" description="Basic and acidic residues" evidence="1">
    <location>
        <begin position="53"/>
        <end position="62"/>
    </location>
</feature>
<evidence type="ECO:0000313" key="3">
    <source>
        <dbReference type="Proteomes" id="UP001634394"/>
    </source>
</evidence>
<keyword evidence="3" id="KW-1185">Reference proteome</keyword>
<feature type="compositionally biased region" description="Basic and acidic residues" evidence="1">
    <location>
        <begin position="71"/>
        <end position="83"/>
    </location>
</feature>
<dbReference type="Proteomes" id="UP001634394">
    <property type="component" value="Unassembled WGS sequence"/>
</dbReference>
<sequence>MLKRPNPGETEEDLLRIQDECLAARDKSAARAIKQFILSSTEATPPKKSRFRAKQEEKKELHSAQADNDVDMEHEIDSKTSNL</sequence>
<dbReference type="EMBL" id="JBJQND010000006">
    <property type="protein sequence ID" value="KAL3875005.1"/>
    <property type="molecule type" value="Genomic_DNA"/>
</dbReference>
<reference evidence="2 3" key="1">
    <citation type="submission" date="2024-11" db="EMBL/GenBank/DDBJ databases">
        <title>Chromosome-level genome assembly of the freshwater bivalve Anodonta woodiana.</title>
        <authorList>
            <person name="Chen X."/>
        </authorList>
    </citation>
    <scope>NUCLEOTIDE SEQUENCE [LARGE SCALE GENOMIC DNA]</scope>
    <source>
        <strain evidence="2">MN2024</strain>
        <tissue evidence="2">Gills</tissue>
    </source>
</reference>